<accession>A0A6H1ZKX6</accession>
<protein>
    <submittedName>
        <fullName evidence="1">Uncharacterized protein</fullName>
    </submittedName>
</protein>
<evidence type="ECO:0000313" key="1">
    <source>
        <dbReference type="EMBL" id="QJA48214.1"/>
    </source>
</evidence>
<name>A0A6H1ZKX6_9ZZZZ</name>
<proteinExistence type="predicted"/>
<gene>
    <name evidence="1" type="ORF">TM448A00866_0029</name>
</gene>
<sequence length="86" mass="10461">MSNLIAELKRLNEARPKLKWKWNEEYHYIEYEEENPDIPEGDMYGHAEGKLQVFVANHADEIIKAMEKGEKYERAYFRLEKRERDE</sequence>
<reference evidence="1" key="1">
    <citation type="submission" date="2020-03" db="EMBL/GenBank/DDBJ databases">
        <title>The deep terrestrial virosphere.</title>
        <authorList>
            <person name="Holmfeldt K."/>
            <person name="Nilsson E."/>
            <person name="Simone D."/>
            <person name="Lopez-Fernandez M."/>
            <person name="Wu X."/>
            <person name="de Brujin I."/>
            <person name="Lundin D."/>
            <person name="Andersson A."/>
            <person name="Bertilsson S."/>
            <person name="Dopson M."/>
        </authorList>
    </citation>
    <scope>NUCLEOTIDE SEQUENCE</scope>
    <source>
        <strain evidence="1">TM448A00866</strain>
    </source>
</reference>
<organism evidence="1">
    <name type="scientific">viral metagenome</name>
    <dbReference type="NCBI Taxonomy" id="1070528"/>
    <lineage>
        <taxon>unclassified sequences</taxon>
        <taxon>metagenomes</taxon>
        <taxon>organismal metagenomes</taxon>
    </lineage>
</organism>
<dbReference type="EMBL" id="MT144075">
    <property type="protein sequence ID" value="QJA48214.1"/>
    <property type="molecule type" value="Genomic_DNA"/>
</dbReference>
<dbReference type="AlphaFoldDB" id="A0A6H1ZKX6"/>